<dbReference type="InterPro" id="IPR006041">
    <property type="entry name" value="Pollen_Ole_e1_allergen"/>
</dbReference>
<dbReference type="Proteomes" id="UP000467840">
    <property type="component" value="Chromosome 3"/>
</dbReference>
<dbReference type="PANTHER" id="PTHR31614:SF20">
    <property type="entry name" value="POLLEN PROTEIN OLE E I-LIKE PROTEIN"/>
    <property type="match status" value="1"/>
</dbReference>
<evidence type="ECO:0000256" key="3">
    <source>
        <dbReference type="SAM" id="SignalP"/>
    </source>
</evidence>
<gene>
    <name evidence="4" type="ORF">GH714_039635</name>
</gene>
<keyword evidence="5" id="KW-1185">Reference proteome</keyword>
<comment type="caution">
    <text evidence="4">The sequence shown here is derived from an EMBL/GenBank/DDBJ whole genome shotgun (WGS) entry which is preliminary data.</text>
</comment>
<evidence type="ECO:0000256" key="2">
    <source>
        <dbReference type="ARBA" id="ARBA00023157"/>
    </source>
</evidence>
<name>A0A6A6KGN3_HEVBR</name>
<proteinExistence type="inferred from homology"/>
<dbReference type="AlphaFoldDB" id="A0A6A6KGN3"/>
<dbReference type="InterPro" id="IPR006040">
    <property type="entry name" value="Allergen_Ole_e_I_CS"/>
</dbReference>
<dbReference type="PANTHER" id="PTHR31614">
    <property type="entry name" value="PROTEIN DOWNSTREAM OF FLC-RELATED"/>
    <property type="match status" value="1"/>
</dbReference>
<dbReference type="GO" id="GO:0005615">
    <property type="term" value="C:extracellular space"/>
    <property type="evidence" value="ECO:0007669"/>
    <property type="project" value="InterPro"/>
</dbReference>
<dbReference type="EMBL" id="JAAGAX010000017">
    <property type="protein sequence ID" value="KAF2287326.1"/>
    <property type="molecule type" value="Genomic_DNA"/>
</dbReference>
<reference evidence="4 5" key="1">
    <citation type="journal article" date="2020" name="Mol. Plant">
        <title>The Chromosome-Based Rubber Tree Genome Provides New Insights into Spurge Genome Evolution and Rubber Biosynthesis.</title>
        <authorList>
            <person name="Liu J."/>
            <person name="Shi C."/>
            <person name="Shi C.C."/>
            <person name="Li W."/>
            <person name="Zhang Q.J."/>
            <person name="Zhang Y."/>
            <person name="Li K."/>
            <person name="Lu H.F."/>
            <person name="Shi C."/>
            <person name="Zhu S.T."/>
            <person name="Xiao Z.Y."/>
            <person name="Nan H."/>
            <person name="Yue Y."/>
            <person name="Zhu X.G."/>
            <person name="Wu Y."/>
            <person name="Hong X.N."/>
            <person name="Fan G.Y."/>
            <person name="Tong Y."/>
            <person name="Zhang D."/>
            <person name="Mao C.L."/>
            <person name="Liu Y.L."/>
            <person name="Hao S.J."/>
            <person name="Liu W.Q."/>
            <person name="Lv M.Q."/>
            <person name="Zhang H.B."/>
            <person name="Liu Y."/>
            <person name="Hu-Tang G.R."/>
            <person name="Wang J.P."/>
            <person name="Wang J.H."/>
            <person name="Sun Y.H."/>
            <person name="Ni S.B."/>
            <person name="Chen W.B."/>
            <person name="Zhang X.C."/>
            <person name="Jiao Y.N."/>
            <person name="Eichler E.E."/>
            <person name="Li G.H."/>
            <person name="Liu X."/>
            <person name="Gao L.Z."/>
        </authorList>
    </citation>
    <scope>NUCLEOTIDE SEQUENCE [LARGE SCALE GENOMIC DNA]</scope>
    <source>
        <strain evidence="5">cv. GT1</strain>
        <tissue evidence="4">Leaf</tissue>
    </source>
</reference>
<dbReference type="Pfam" id="PF01190">
    <property type="entry name" value="Pollen_Ole_e_1"/>
    <property type="match status" value="1"/>
</dbReference>
<evidence type="ECO:0000313" key="4">
    <source>
        <dbReference type="EMBL" id="KAF2287326.1"/>
    </source>
</evidence>
<sequence length="166" mass="18527">MARIFTFTAIIASALCFSSFLNFALASTALYVEGRVYCDTCRVEFETKISELISGATVKLECKNRENNTLTYAVEGVTDVKGVYRLPVEGDHEEDICEVRLMKSGMADCTEPFKSADRARILLTKNVGVVQPTRYANPLGFMKKEAYPECRNVLKDMGFVPLDVEV</sequence>
<organism evidence="4 5">
    <name type="scientific">Hevea brasiliensis</name>
    <name type="common">Para rubber tree</name>
    <name type="synonym">Siphonia brasiliensis</name>
    <dbReference type="NCBI Taxonomy" id="3981"/>
    <lineage>
        <taxon>Eukaryota</taxon>
        <taxon>Viridiplantae</taxon>
        <taxon>Streptophyta</taxon>
        <taxon>Embryophyta</taxon>
        <taxon>Tracheophyta</taxon>
        <taxon>Spermatophyta</taxon>
        <taxon>Magnoliopsida</taxon>
        <taxon>eudicotyledons</taxon>
        <taxon>Gunneridae</taxon>
        <taxon>Pentapetalae</taxon>
        <taxon>rosids</taxon>
        <taxon>fabids</taxon>
        <taxon>Malpighiales</taxon>
        <taxon>Euphorbiaceae</taxon>
        <taxon>Crotonoideae</taxon>
        <taxon>Micrandreae</taxon>
        <taxon>Hevea</taxon>
    </lineage>
</organism>
<keyword evidence="2" id="KW-1015">Disulfide bond</keyword>
<accession>A0A6A6KGN3</accession>
<evidence type="ECO:0000313" key="5">
    <source>
        <dbReference type="Proteomes" id="UP000467840"/>
    </source>
</evidence>
<keyword evidence="3" id="KW-0732">Signal</keyword>
<comment type="similarity">
    <text evidence="1">Belongs to the Ole e I family.</text>
</comment>
<protein>
    <submittedName>
        <fullName evidence="4">Uncharacterized protein</fullName>
    </submittedName>
</protein>
<feature type="signal peptide" evidence="3">
    <location>
        <begin position="1"/>
        <end position="26"/>
    </location>
</feature>
<evidence type="ECO:0000256" key="1">
    <source>
        <dbReference type="ARBA" id="ARBA00010049"/>
    </source>
</evidence>
<feature type="chain" id="PRO_5025678269" evidence="3">
    <location>
        <begin position="27"/>
        <end position="166"/>
    </location>
</feature>
<dbReference type="PROSITE" id="PS00925">
    <property type="entry name" value="OLEEI"/>
    <property type="match status" value="1"/>
</dbReference>